<proteinExistence type="predicted"/>
<reference evidence="1" key="1">
    <citation type="submission" date="2019-08" db="EMBL/GenBank/DDBJ databases">
        <authorList>
            <person name="Kucharzyk K."/>
            <person name="Murdoch R.W."/>
            <person name="Higgins S."/>
            <person name="Loffler F."/>
        </authorList>
    </citation>
    <scope>NUCLEOTIDE SEQUENCE</scope>
</reference>
<organism evidence="1">
    <name type="scientific">bioreactor metagenome</name>
    <dbReference type="NCBI Taxonomy" id="1076179"/>
    <lineage>
        <taxon>unclassified sequences</taxon>
        <taxon>metagenomes</taxon>
        <taxon>ecological metagenomes</taxon>
    </lineage>
</organism>
<dbReference type="EMBL" id="VSSQ01012328">
    <property type="protein sequence ID" value="MPM48965.1"/>
    <property type="molecule type" value="Genomic_DNA"/>
</dbReference>
<name>A0A645A704_9ZZZZ</name>
<protein>
    <submittedName>
        <fullName evidence="1">Uncharacterized protein</fullName>
    </submittedName>
</protein>
<dbReference type="AlphaFoldDB" id="A0A645A704"/>
<evidence type="ECO:0000313" key="1">
    <source>
        <dbReference type="EMBL" id="MPM48965.1"/>
    </source>
</evidence>
<accession>A0A645A704</accession>
<comment type="caution">
    <text evidence="1">The sequence shown here is derived from an EMBL/GenBank/DDBJ whole genome shotgun (WGS) entry which is preliminary data.</text>
</comment>
<sequence length="192" mass="21487">MPQDNLHELAGVLVPKRDVHVLSAEHVGGPNQHGIAELVCGGNRLLLRIDSAPARALDVKRLQQRVEARAILRHVDAVRRGTEDANAVCHERARELNRRLPAERNDHAVGLLRCNHVHHVFRRERFKVEPVGGVKVRGDRLWVVVDDDDLVARLLERPDAVHGGIVKLNTLADANRPRAEDDHPFLASVMLL</sequence>
<gene>
    <name evidence="1" type="ORF">SDC9_95692</name>
</gene>